<accession>A0A0T7GE48</accession>
<reference evidence="6 7" key="1">
    <citation type="submission" date="2014-08" db="EMBL/GenBank/DDBJ databases">
        <authorList>
            <person name="Chen Y.-H."/>
        </authorList>
    </citation>
    <scope>NUCLEOTIDE SEQUENCE [LARGE SCALE GENOMIC DNA]</scope>
</reference>
<dbReference type="SUPFAM" id="SSF47741">
    <property type="entry name" value="CO dehydrogenase ISP C-domain like"/>
    <property type="match status" value="1"/>
</dbReference>
<keyword evidence="4" id="KW-0411">Iron-sulfur</keyword>
<sequence length="159" mass="16751">MNECLTLNVNGQVHELDVPSTAPLLDVLRNHLGLTGSRYGCGLEQCGACMVLIDGVAAYSCSREIGTLSGRTITTVEGLGSADALHPLQQAFLDEQAGQCGYCLSGILIAAKAFLDRNPDPTRAEIAAALDANLCRCGSHPRILRAVLKAAADMREKVA</sequence>
<evidence type="ECO:0000259" key="5">
    <source>
        <dbReference type="PROSITE" id="PS51085"/>
    </source>
</evidence>
<dbReference type="PANTHER" id="PTHR44379:SF6">
    <property type="entry name" value="BLR6046 PROTEIN"/>
    <property type="match status" value="1"/>
</dbReference>
<dbReference type="InterPro" id="IPR051452">
    <property type="entry name" value="Diverse_Oxidoreductases"/>
</dbReference>
<dbReference type="GO" id="GO:0046872">
    <property type="term" value="F:metal ion binding"/>
    <property type="evidence" value="ECO:0007669"/>
    <property type="project" value="UniProtKB-KW"/>
</dbReference>
<feature type="domain" description="2Fe-2S ferredoxin-type" evidence="5">
    <location>
        <begin position="3"/>
        <end position="79"/>
    </location>
</feature>
<evidence type="ECO:0000256" key="4">
    <source>
        <dbReference type="ARBA" id="ARBA00023014"/>
    </source>
</evidence>
<keyword evidence="2" id="KW-0479">Metal-binding</keyword>
<keyword evidence="1" id="KW-0001">2Fe-2S</keyword>
<dbReference type="AlphaFoldDB" id="A0A0T7GE48"/>
<name>A0A0T7GE48_NEOGA</name>
<evidence type="ECO:0000313" key="7">
    <source>
        <dbReference type="Proteomes" id="UP000039660"/>
    </source>
</evidence>
<evidence type="ECO:0000313" key="6">
    <source>
        <dbReference type="EMBL" id="CDZ45574.1"/>
    </source>
</evidence>
<evidence type="ECO:0000256" key="2">
    <source>
        <dbReference type="ARBA" id="ARBA00022723"/>
    </source>
</evidence>
<keyword evidence="3" id="KW-0408">Iron</keyword>
<proteinExistence type="predicted"/>
<dbReference type="Proteomes" id="UP000039660">
    <property type="component" value="Unassembled WGS sequence"/>
</dbReference>
<dbReference type="RefSeq" id="WP_046632668.1">
    <property type="nucleotide sequence ID" value="NZ_CCRK01000002.1"/>
</dbReference>
<dbReference type="EMBL" id="CCRK01000002">
    <property type="protein sequence ID" value="CDZ45574.1"/>
    <property type="molecule type" value="Genomic_DNA"/>
</dbReference>
<dbReference type="SUPFAM" id="SSF54292">
    <property type="entry name" value="2Fe-2S ferredoxin-like"/>
    <property type="match status" value="1"/>
</dbReference>
<dbReference type="Gene3D" id="3.10.20.30">
    <property type="match status" value="1"/>
</dbReference>
<dbReference type="PANTHER" id="PTHR44379">
    <property type="entry name" value="OXIDOREDUCTASE WITH IRON-SULFUR SUBUNIT"/>
    <property type="match status" value="1"/>
</dbReference>
<dbReference type="GO" id="GO:0016491">
    <property type="term" value="F:oxidoreductase activity"/>
    <property type="evidence" value="ECO:0007669"/>
    <property type="project" value="InterPro"/>
</dbReference>
<organism evidence="6 7">
    <name type="scientific">Neorhizobium galegae bv. officinalis</name>
    <dbReference type="NCBI Taxonomy" id="323656"/>
    <lineage>
        <taxon>Bacteria</taxon>
        <taxon>Pseudomonadati</taxon>
        <taxon>Pseudomonadota</taxon>
        <taxon>Alphaproteobacteria</taxon>
        <taxon>Hyphomicrobiales</taxon>
        <taxon>Rhizobiaceae</taxon>
        <taxon>Rhizobium/Agrobacterium group</taxon>
        <taxon>Neorhizobium</taxon>
    </lineage>
</organism>
<dbReference type="InterPro" id="IPR001041">
    <property type="entry name" value="2Fe-2S_ferredoxin-type"/>
</dbReference>
<dbReference type="Pfam" id="PF00111">
    <property type="entry name" value="Fer2"/>
    <property type="match status" value="1"/>
</dbReference>
<dbReference type="CDD" id="cd00207">
    <property type="entry name" value="fer2"/>
    <property type="match status" value="1"/>
</dbReference>
<dbReference type="GO" id="GO:0051537">
    <property type="term" value="F:2 iron, 2 sulfur cluster binding"/>
    <property type="evidence" value="ECO:0007669"/>
    <property type="project" value="UniProtKB-KW"/>
</dbReference>
<dbReference type="PROSITE" id="PS51085">
    <property type="entry name" value="2FE2S_FER_2"/>
    <property type="match status" value="1"/>
</dbReference>
<protein>
    <submittedName>
        <fullName evidence="6">Isoquinoline 1-oxidoreductase, alpha subunit</fullName>
    </submittedName>
</protein>
<dbReference type="Gene3D" id="1.10.150.120">
    <property type="entry name" value="[2Fe-2S]-binding domain"/>
    <property type="match status" value="1"/>
</dbReference>
<dbReference type="Pfam" id="PF01799">
    <property type="entry name" value="Fer2_2"/>
    <property type="match status" value="1"/>
</dbReference>
<dbReference type="InterPro" id="IPR036884">
    <property type="entry name" value="2Fe-2S-bd_dom_sf"/>
</dbReference>
<dbReference type="InterPro" id="IPR036010">
    <property type="entry name" value="2Fe-2S_ferredoxin-like_sf"/>
</dbReference>
<evidence type="ECO:0000256" key="3">
    <source>
        <dbReference type="ARBA" id="ARBA00023004"/>
    </source>
</evidence>
<gene>
    <name evidence="6" type="ORF">NGAL_HAMBI1189_09740</name>
</gene>
<dbReference type="InterPro" id="IPR002888">
    <property type="entry name" value="2Fe-2S-bd"/>
</dbReference>
<evidence type="ECO:0000256" key="1">
    <source>
        <dbReference type="ARBA" id="ARBA00022714"/>
    </source>
</evidence>
<dbReference type="InterPro" id="IPR012675">
    <property type="entry name" value="Beta-grasp_dom_sf"/>
</dbReference>